<dbReference type="SUPFAM" id="SSF160214">
    <property type="entry name" value="FlaG-like"/>
    <property type="match status" value="1"/>
</dbReference>
<gene>
    <name evidence="2" type="ORF">SAMN02745216_04678</name>
</gene>
<keyword evidence="2" id="KW-0969">Cilium</keyword>
<accession>A0A1M6Y6R5</accession>
<dbReference type="PANTHER" id="PTHR37166:SF1">
    <property type="entry name" value="PROTEIN FLAG"/>
    <property type="match status" value="1"/>
</dbReference>
<dbReference type="InterPro" id="IPR005186">
    <property type="entry name" value="FlaG"/>
</dbReference>
<evidence type="ECO:0000256" key="1">
    <source>
        <dbReference type="SAM" id="MobiDB-lite"/>
    </source>
</evidence>
<dbReference type="Gene3D" id="3.30.160.170">
    <property type="entry name" value="FlaG-like"/>
    <property type="match status" value="1"/>
</dbReference>
<feature type="region of interest" description="Disordered" evidence="1">
    <location>
        <begin position="1"/>
        <end position="56"/>
    </location>
</feature>
<dbReference type="RefSeq" id="WP_073478665.1">
    <property type="nucleotide sequence ID" value="NZ_FQZU01000047.1"/>
</dbReference>
<dbReference type="EMBL" id="FQZU01000047">
    <property type="protein sequence ID" value="SHL13699.1"/>
    <property type="molecule type" value="Genomic_DNA"/>
</dbReference>
<dbReference type="AlphaFoldDB" id="A0A1M6Y6R5"/>
<keyword evidence="3" id="KW-1185">Reference proteome</keyword>
<sequence>MILEAVTPRKEVLQAERGLQAGTAPPPVREVSRKQEEPVPVREAPPEMAQNDTEEPNKDLLKDMLEVLKAHTAENASMSNIGFEYGVHEGTGRMTVTVVDKDTDEVIREIPSERILDLMSKMEELVGILFDAKA</sequence>
<proteinExistence type="predicted"/>
<dbReference type="OrthoDB" id="5373092at2"/>
<dbReference type="STRING" id="1121393.SAMN02745216_04678"/>
<keyword evidence="2" id="KW-0282">Flagellum</keyword>
<feature type="compositionally biased region" description="Basic and acidic residues" evidence="1">
    <location>
        <begin position="30"/>
        <end position="40"/>
    </location>
</feature>
<name>A0A1M6Y6R5_9BACT</name>
<keyword evidence="2" id="KW-0966">Cell projection</keyword>
<evidence type="ECO:0000313" key="2">
    <source>
        <dbReference type="EMBL" id="SHL13699.1"/>
    </source>
</evidence>
<dbReference type="InterPro" id="IPR035924">
    <property type="entry name" value="FlaG-like_sf"/>
</dbReference>
<dbReference type="Pfam" id="PF03646">
    <property type="entry name" value="FlaG"/>
    <property type="match status" value="1"/>
</dbReference>
<dbReference type="Proteomes" id="UP000183994">
    <property type="component" value="Unassembled WGS sequence"/>
</dbReference>
<dbReference type="PANTHER" id="PTHR37166">
    <property type="entry name" value="PROTEIN FLAG"/>
    <property type="match status" value="1"/>
</dbReference>
<protein>
    <submittedName>
        <fullName evidence="2">Flagellar protein FlaG</fullName>
    </submittedName>
</protein>
<evidence type="ECO:0000313" key="3">
    <source>
        <dbReference type="Proteomes" id="UP000183994"/>
    </source>
</evidence>
<organism evidence="2 3">
    <name type="scientific">Desulfatibacillum alkenivorans DSM 16219</name>
    <dbReference type="NCBI Taxonomy" id="1121393"/>
    <lineage>
        <taxon>Bacteria</taxon>
        <taxon>Pseudomonadati</taxon>
        <taxon>Thermodesulfobacteriota</taxon>
        <taxon>Desulfobacteria</taxon>
        <taxon>Desulfobacterales</taxon>
        <taxon>Desulfatibacillaceae</taxon>
        <taxon>Desulfatibacillum</taxon>
    </lineage>
</organism>
<reference evidence="3" key="1">
    <citation type="submission" date="2016-11" db="EMBL/GenBank/DDBJ databases">
        <authorList>
            <person name="Varghese N."/>
            <person name="Submissions S."/>
        </authorList>
    </citation>
    <scope>NUCLEOTIDE SEQUENCE [LARGE SCALE GENOMIC DNA]</scope>
    <source>
        <strain evidence="3">DSM 16219</strain>
    </source>
</reference>